<dbReference type="Proteomes" id="UP000800094">
    <property type="component" value="Unassembled WGS sequence"/>
</dbReference>
<proteinExistence type="predicted"/>
<evidence type="ECO:0000256" key="1">
    <source>
        <dbReference type="SAM" id="MobiDB-lite"/>
    </source>
</evidence>
<feature type="region of interest" description="Disordered" evidence="1">
    <location>
        <begin position="391"/>
        <end position="411"/>
    </location>
</feature>
<dbReference type="RefSeq" id="XP_033687321.1">
    <property type="nucleotide sequence ID" value="XM_033835374.1"/>
</dbReference>
<name>A0A6A6IPY1_9PLEO</name>
<organism evidence="3 4">
    <name type="scientific">Trematosphaeria pertusa</name>
    <dbReference type="NCBI Taxonomy" id="390896"/>
    <lineage>
        <taxon>Eukaryota</taxon>
        <taxon>Fungi</taxon>
        <taxon>Dikarya</taxon>
        <taxon>Ascomycota</taxon>
        <taxon>Pezizomycotina</taxon>
        <taxon>Dothideomycetes</taxon>
        <taxon>Pleosporomycetidae</taxon>
        <taxon>Pleosporales</taxon>
        <taxon>Massarineae</taxon>
        <taxon>Trematosphaeriaceae</taxon>
        <taxon>Trematosphaeria</taxon>
    </lineage>
</organism>
<accession>A0A6A6IPY1</accession>
<feature type="domain" description="Heterokaryon incompatibility" evidence="2">
    <location>
        <begin position="104"/>
        <end position="254"/>
    </location>
</feature>
<dbReference type="AlphaFoldDB" id="A0A6A6IPY1"/>
<keyword evidence="4" id="KW-1185">Reference proteome</keyword>
<evidence type="ECO:0000259" key="2">
    <source>
        <dbReference type="Pfam" id="PF06985"/>
    </source>
</evidence>
<protein>
    <submittedName>
        <fullName evidence="3">HET-domain-containing protein</fullName>
    </submittedName>
</protein>
<dbReference type="EMBL" id="ML987192">
    <property type="protein sequence ID" value="KAF2252317.1"/>
    <property type="molecule type" value="Genomic_DNA"/>
</dbReference>
<dbReference type="GeneID" id="54588704"/>
<dbReference type="PANTHER" id="PTHR33112:SF9">
    <property type="entry name" value="HETEROKARYON INCOMPATIBILITY DOMAIN-CONTAINING PROTEIN"/>
    <property type="match status" value="1"/>
</dbReference>
<reference evidence="3" key="1">
    <citation type="journal article" date="2020" name="Stud. Mycol.">
        <title>101 Dothideomycetes genomes: a test case for predicting lifestyles and emergence of pathogens.</title>
        <authorList>
            <person name="Haridas S."/>
            <person name="Albert R."/>
            <person name="Binder M."/>
            <person name="Bloem J."/>
            <person name="Labutti K."/>
            <person name="Salamov A."/>
            <person name="Andreopoulos B."/>
            <person name="Baker S."/>
            <person name="Barry K."/>
            <person name="Bills G."/>
            <person name="Bluhm B."/>
            <person name="Cannon C."/>
            <person name="Castanera R."/>
            <person name="Culley D."/>
            <person name="Daum C."/>
            <person name="Ezra D."/>
            <person name="Gonzalez J."/>
            <person name="Henrissat B."/>
            <person name="Kuo A."/>
            <person name="Liang C."/>
            <person name="Lipzen A."/>
            <person name="Lutzoni F."/>
            <person name="Magnuson J."/>
            <person name="Mondo S."/>
            <person name="Nolan M."/>
            <person name="Ohm R."/>
            <person name="Pangilinan J."/>
            <person name="Park H.-J."/>
            <person name="Ramirez L."/>
            <person name="Alfaro M."/>
            <person name="Sun H."/>
            <person name="Tritt A."/>
            <person name="Yoshinaga Y."/>
            <person name="Zwiers L.-H."/>
            <person name="Turgeon B."/>
            <person name="Goodwin S."/>
            <person name="Spatafora J."/>
            <person name="Crous P."/>
            <person name="Grigoriev I."/>
        </authorList>
    </citation>
    <scope>NUCLEOTIDE SEQUENCE</scope>
    <source>
        <strain evidence="3">CBS 122368</strain>
    </source>
</reference>
<dbReference type="PANTHER" id="PTHR33112">
    <property type="entry name" value="DOMAIN PROTEIN, PUTATIVE-RELATED"/>
    <property type="match status" value="1"/>
</dbReference>
<evidence type="ECO:0000313" key="3">
    <source>
        <dbReference type="EMBL" id="KAF2252317.1"/>
    </source>
</evidence>
<sequence length="612" mass="69360">MAMTPICTSWKSVDTIKISPFGPSDYVSALDLLALQWAHVPLKSKDNISAIKQWIQTCVSDHPDCHRFQATTADKGTRPKRILDLSDDKVRLRCDFRSSSRCDYITLSHMWGDKPARQIRLLDENVSEFQDPGIPIKNMSIIYREAIRVTRALGYQYILIDSLCIIQDSQSDWEEEASKMAAVYGNAVCNISYLFPPEDAEPKPRKDPRGYSRCVLRQMGGSEPGIYACRPPSRRESEIHACWPLSTRAWAFQEQVLSPRTVYYGDSNLMWECCAGFSDELHGEFSLYGEGLGLKHALVRDHGHIGTLRRIPKIPKSSLRCGQIGFLRIWERLIDNYRRRKLTKESDRIMAFAGIARAVNNLYGLTYLAGMWKEGIQPLLLWAIKPERPTSPTMPQTATENRDELEPQTGTATPSWSWFSIPTSRFYTPLGVSTVYDTAASVLLWTKLLSFGWNKQLENEIPASSFYDFTGLHLTLEAMTLTTHLDRLDGGGLALDSTRFSPNAPLKIQSTTYWHDGTGTMVGCKQGDSISVTLACIVLFWHHLHDSVEPHRCVIQGLALTPCSDQNAWKRVGMWEIGIIEPRKEPEEPLIETGEWVFAQWEGWKLAHITLV</sequence>
<gene>
    <name evidence="3" type="ORF">BU26DRAFT_602729</name>
</gene>
<dbReference type="OrthoDB" id="5362512at2759"/>
<dbReference type="InterPro" id="IPR010730">
    <property type="entry name" value="HET"/>
</dbReference>
<evidence type="ECO:0000313" key="4">
    <source>
        <dbReference type="Proteomes" id="UP000800094"/>
    </source>
</evidence>
<dbReference type="Pfam" id="PF06985">
    <property type="entry name" value="HET"/>
    <property type="match status" value="1"/>
</dbReference>